<dbReference type="Proteomes" id="UP000178117">
    <property type="component" value="Unassembled WGS sequence"/>
</dbReference>
<dbReference type="InterPro" id="IPR004276">
    <property type="entry name" value="GlycoTrans_28_N"/>
</dbReference>
<dbReference type="GO" id="GO:0016758">
    <property type="term" value="F:hexosyltransferase activity"/>
    <property type="evidence" value="ECO:0007669"/>
    <property type="project" value="InterPro"/>
</dbReference>
<evidence type="ECO:0000259" key="4">
    <source>
        <dbReference type="Pfam" id="PF04101"/>
    </source>
</evidence>
<dbReference type="Pfam" id="PF04101">
    <property type="entry name" value="Glyco_tran_28_C"/>
    <property type="match status" value="1"/>
</dbReference>
<dbReference type="SUPFAM" id="SSF53756">
    <property type="entry name" value="UDP-Glycosyltransferase/glycogen phosphorylase"/>
    <property type="match status" value="1"/>
</dbReference>
<reference evidence="5 6" key="1">
    <citation type="journal article" date="2016" name="Nat. Commun.">
        <title>Thousands of microbial genomes shed light on interconnected biogeochemical processes in an aquifer system.</title>
        <authorList>
            <person name="Anantharaman K."/>
            <person name="Brown C.T."/>
            <person name="Hug L.A."/>
            <person name="Sharon I."/>
            <person name="Castelle C.J."/>
            <person name="Probst A.J."/>
            <person name="Thomas B.C."/>
            <person name="Singh A."/>
            <person name="Wilkins M.J."/>
            <person name="Karaoz U."/>
            <person name="Brodie E.L."/>
            <person name="Williams K.H."/>
            <person name="Hubbard S.S."/>
            <person name="Banfield J.F."/>
        </authorList>
    </citation>
    <scope>NUCLEOTIDE SEQUENCE [LARGE SCALE GENOMIC DNA]</scope>
</reference>
<name>A0A1F8FVU9_9BACT</name>
<sequence>MVPLVAVAESLRKLDPTVELMLLGEGQFLISAADQAGLPYRIILAGKARRYFSPLTLLDPFKAIIGFIQSLWHLYAYMPDAVFTKGGYASVMPALAAKLNFIPVYTHESDSIPGLSNRFLGKISAAVFISFESAGKYFKQKKTALVGNPIRPEVVSGDRDTALQYFNLRTDKKTILIAGGSQGAKRINDVILESLVLLVQQYQIIHQCGDSQLQAVQAEVERYQKEGEQSYASMIQANYRLYPFFKFEEMALAYAAADIVISRAGASNLSEIAVLGKPAIIIPITQSTNNHQMQNALEFQKYGAVILEERNISSHILLNQIEELLKPETAAAISAKIKEFAKPDAADKIAQVLLS</sequence>
<dbReference type="EMBL" id="MGJZ01000026">
    <property type="protein sequence ID" value="OGN16698.1"/>
    <property type="molecule type" value="Genomic_DNA"/>
</dbReference>
<keyword evidence="2" id="KW-0808">Transferase</keyword>
<evidence type="ECO:0000256" key="2">
    <source>
        <dbReference type="ARBA" id="ARBA00022679"/>
    </source>
</evidence>
<protein>
    <recommendedName>
        <fullName evidence="7">UDP-N-acetylglucosamine--N-acetylmuramyl-(pentapeptide) pyrophosphoryl-undecaprenol N-acetylglucosamine transferase</fullName>
    </recommendedName>
</protein>
<dbReference type="PANTHER" id="PTHR21015:SF22">
    <property type="entry name" value="GLYCOSYLTRANSFERASE"/>
    <property type="match status" value="1"/>
</dbReference>
<dbReference type="GO" id="GO:0005975">
    <property type="term" value="P:carbohydrate metabolic process"/>
    <property type="evidence" value="ECO:0007669"/>
    <property type="project" value="InterPro"/>
</dbReference>
<dbReference type="GO" id="GO:1901137">
    <property type="term" value="P:carbohydrate derivative biosynthetic process"/>
    <property type="evidence" value="ECO:0007669"/>
    <property type="project" value="UniProtKB-ARBA"/>
</dbReference>
<organism evidence="5 6">
    <name type="scientific">Candidatus Yanofskybacteria bacterium RIFCSPHIGHO2_02_FULL_50_12</name>
    <dbReference type="NCBI Taxonomy" id="1802685"/>
    <lineage>
        <taxon>Bacteria</taxon>
        <taxon>Candidatus Yanofskyibacteriota</taxon>
    </lineage>
</organism>
<dbReference type="AlphaFoldDB" id="A0A1F8FVU9"/>
<evidence type="ECO:0000256" key="1">
    <source>
        <dbReference type="ARBA" id="ARBA00022676"/>
    </source>
</evidence>
<accession>A0A1F8FVU9</accession>
<dbReference type="InterPro" id="IPR007235">
    <property type="entry name" value="Glyco_trans_28_C"/>
</dbReference>
<evidence type="ECO:0000259" key="3">
    <source>
        <dbReference type="Pfam" id="PF03033"/>
    </source>
</evidence>
<feature type="domain" description="Glycosyl transferase family 28 C-terminal" evidence="4">
    <location>
        <begin position="174"/>
        <end position="348"/>
    </location>
</feature>
<feature type="domain" description="Glycosyltransferase family 28 N-terminal" evidence="3">
    <location>
        <begin position="2"/>
        <end position="129"/>
    </location>
</feature>
<evidence type="ECO:0008006" key="7">
    <source>
        <dbReference type="Google" id="ProtNLM"/>
    </source>
</evidence>
<dbReference type="STRING" id="1802685.A3C88_02695"/>
<comment type="caution">
    <text evidence="5">The sequence shown here is derived from an EMBL/GenBank/DDBJ whole genome shotgun (WGS) entry which is preliminary data.</text>
</comment>
<evidence type="ECO:0000313" key="5">
    <source>
        <dbReference type="EMBL" id="OGN16698.1"/>
    </source>
</evidence>
<evidence type="ECO:0000313" key="6">
    <source>
        <dbReference type="Proteomes" id="UP000178117"/>
    </source>
</evidence>
<gene>
    <name evidence="5" type="ORF">A3C88_02695</name>
</gene>
<keyword evidence="1" id="KW-0328">Glycosyltransferase</keyword>
<dbReference type="CDD" id="cd03785">
    <property type="entry name" value="GT28_MurG"/>
    <property type="match status" value="1"/>
</dbReference>
<dbReference type="Pfam" id="PF03033">
    <property type="entry name" value="Glyco_transf_28"/>
    <property type="match status" value="1"/>
</dbReference>
<dbReference type="Gene3D" id="3.40.50.2000">
    <property type="entry name" value="Glycogen Phosphorylase B"/>
    <property type="match status" value="2"/>
</dbReference>
<proteinExistence type="predicted"/>
<dbReference type="PANTHER" id="PTHR21015">
    <property type="entry name" value="UDP-N-ACETYLGLUCOSAMINE--N-ACETYLMURAMYL-(PENTAPEPTIDE) PYROPHOSPHORYL-UNDECAPRENOL N-ACETYLGLUCOSAMINE TRANSFERASE 1"/>
    <property type="match status" value="1"/>
</dbReference>